<keyword evidence="3" id="KW-0274">FAD</keyword>
<dbReference type="InterPro" id="IPR050562">
    <property type="entry name" value="FAD_mOase_fung"/>
</dbReference>
<feature type="transmembrane region" description="Helical" evidence="5">
    <location>
        <begin position="447"/>
        <end position="469"/>
    </location>
</feature>
<dbReference type="Gene3D" id="3.50.50.60">
    <property type="entry name" value="FAD/NAD(P)-binding domain"/>
    <property type="match status" value="1"/>
</dbReference>
<evidence type="ECO:0000259" key="6">
    <source>
        <dbReference type="Pfam" id="PF01494"/>
    </source>
</evidence>
<dbReference type="InterPro" id="IPR002938">
    <property type="entry name" value="FAD-bd"/>
</dbReference>
<evidence type="ECO:0000256" key="3">
    <source>
        <dbReference type="ARBA" id="ARBA00022827"/>
    </source>
</evidence>
<comment type="similarity">
    <text evidence="1">Belongs to the paxM FAD-dependent monooxygenase family.</text>
</comment>
<evidence type="ECO:0000256" key="5">
    <source>
        <dbReference type="SAM" id="Phobius"/>
    </source>
</evidence>
<dbReference type="PANTHER" id="PTHR47356">
    <property type="entry name" value="FAD-DEPENDENT MONOOXYGENASE ASQG-RELATED"/>
    <property type="match status" value="1"/>
</dbReference>
<gene>
    <name evidence="7" type="ORF">IFM53868_02460</name>
</gene>
<dbReference type="SUPFAM" id="SSF51905">
    <property type="entry name" value="FAD/NAD(P)-binding domain"/>
    <property type="match status" value="1"/>
</dbReference>
<name>A0ABQ1ACK2_9EURO</name>
<keyword evidence="8" id="KW-1185">Reference proteome</keyword>
<dbReference type="PANTHER" id="PTHR47356:SF2">
    <property type="entry name" value="FAD-BINDING DOMAIN-CONTAINING PROTEIN-RELATED"/>
    <property type="match status" value="1"/>
</dbReference>
<keyword evidence="2" id="KW-0285">Flavoprotein</keyword>
<evidence type="ECO:0000256" key="2">
    <source>
        <dbReference type="ARBA" id="ARBA00022630"/>
    </source>
</evidence>
<dbReference type="EMBL" id="BLKG01000016">
    <property type="protein sequence ID" value="GFF78892.1"/>
    <property type="molecule type" value="Genomic_DNA"/>
</dbReference>
<feature type="domain" description="FAD-binding" evidence="6">
    <location>
        <begin position="285"/>
        <end position="343"/>
    </location>
</feature>
<evidence type="ECO:0000313" key="7">
    <source>
        <dbReference type="EMBL" id="GFF78892.1"/>
    </source>
</evidence>
<proteinExistence type="inferred from homology"/>
<dbReference type="Proteomes" id="UP000465266">
    <property type="component" value="Unassembled WGS sequence"/>
</dbReference>
<evidence type="ECO:0000313" key="8">
    <source>
        <dbReference type="Proteomes" id="UP000465266"/>
    </source>
</evidence>
<dbReference type="PRINTS" id="PR00420">
    <property type="entry name" value="RNGMNOXGNASE"/>
</dbReference>
<organism evidence="7 8">
    <name type="scientific">Aspergillus udagawae</name>
    <dbReference type="NCBI Taxonomy" id="91492"/>
    <lineage>
        <taxon>Eukaryota</taxon>
        <taxon>Fungi</taxon>
        <taxon>Dikarya</taxon>
        <taxon>Ascomycota</taxon>
        <taxon>Pezizomycotina</taxon>
        <taxon>Eurotiomycetes</taxon>
        <taxon>Eurotiomycetidae</taxon>
        <taxon>Eurotiales</taxon>
        <taxon>Aspergillaceae</taxon>
        <taxon>Aspergillus</taxon>
        <taxon>Aspergillus subgen. Fumigati</taxon>
    </lineage>
</organism>
<comment type="caution">
    <text evidence="7">The sequence shown here is derived from an EMBL/GenBank/DDBJ whole genome shotgun (WGS) entry which is preliminary data.</text>
</comment>
<keyword evidence="5" id="KW-1133">Transmembrane helix</keyword>
<evidence type="ECO:0000256" key="1">
    <source>
        <dbReference type="ARBA" id="ARBA00007992"/>
    </source>
</evidence>
<feature type="domain" description="FAD-binding" evidence="6">
    <location>
        <begin position="6"/>
        <end position="170"/>
    </location>
</feature>
<sequence>MEKAKFKVVIVGGSITGLTLAHCLHQANIDHIVLEKRHEIAPQEGASIGLWPNGGQILDQLGLYGELEKLTEPLNVMHVVYPDGFSYSNTLFRQIRERFGYPVFFMDRQKLLDVLYKTYPNKSKILVNKLVTELRQSDGAACVMTEDGSTYEGNLIVGADGVHSRLRSEIWRLADINQPGLVTTEEKQSMTVEYSCIFGISSPLPGLASGEHVNAYMNGLTVLTFHGKGGRVYWFIIQKLHRKFTYPNVPRFSLDDAERSCKALAKIRIWRDICIGHLWQAREVASMTALEENIFTTWHYQRAILLGDSIHKMTPNIGQGANSGIEDAALLASLINHLVNIQAIEQPSNLTVDRMLENFESIRYPRMEKIYRRSKFGVRMHTRDDLFKRVLGRYVIPFTKDRLAVMASQLIVDGAVLDFLPQPKRRSGPGWPKPGNCRDGQNGHKRIQYILMSIVLVAPAWVYILNSLVW</sequence>
<dbReference type="InterPro" id="IPR036188">
    <property type="entry name" value="FAD/NAD-bd_sf"/>
</dbReference>
<dbReference type="Pfam" id="PF01494">
    <property type="entry name" value="FAD_binding_3"/>
    <property type="match status" value="2"/>
</dbReference>
<keyword evidence="5" id="KW-0472">Membrane</keyword>
<keyword evidence="4" id="KW-0560">Oxidoreductase</keyword>
<accession>A0ABQ1ACK2</accession>
<reference evidence="7 8" key="1">
    <citation type="submission" date="2020-01" db="EMBL/GenBank/DDBJ databases">
        <title>Draft genome sequence of Aspergillus udagawae IFM 53868.</title>
        <authorList>
            <person name="Takahashi H."/>
            <person name="Yaguchi T."/>
        </authorList>
    </citation>
    <scope>NUCLEOTIDE SEQUENCE [LARGE SCALE GENOMIC DNA]</scope>
    <source>
        <strain evidence="7 8">IFM 53868</strain>
    </source>
</reference>
<keyword evidence="5" id="KW-0812">Transmembrane</keyword>
<evidence type="ECO:0000256" key="4">
    <source>
        <dbReference type="ARBA" id="ARBA00023002"/>
    </source>
</evidence>
<protein>
    <submittedName>
        <fullName evidence="7">FAD/NAD(P)-binding domain-containing protein</fullName>
    </submittedName>
</protein>